<dbReference type="InterPro" id="IPR006109">
    <property type="entry name" value="G3P_DH_NAD-dep_C"/>
</dbReference>
<protein>
    <recommendedName>
        <fullName evidence="2">glycerol-3-phosphate dehydrogenase (NAD(+))</fullName>
        <ecNumber evidence="2">1.1.1.8</ecNumber>
    </recommendedName>
</protein>
<keyword evidence="3" id="KW-0560">Oxidoreductase</keyword>
<dbReference type="GO" id="GO:0006072">
    <property type="term" value="P:glycerol-3-phosphate metabolic process"/>
    <property type="evidence" value="ECO:0007669"/>
    <property type="project" value="InterPro"/>
</dbReference>
<evidence type="ECO:0000313" key="8">
    <source>
        <dbReference type="Proteomes" id="UP000031668"/>
    </source>
</evidence>
<dbReference type="Pfam" id="PF07479">
    <property type="entry name" value="NAD_Gly3P_dh_C"/>
    <property type="match status" value="1"/>
</dbReference>
<dbReference type="AlphaFoldDB" id="A0A0C2N2Y5"/>
<organism evidence="7 8">
    <name type="scientific">Thelohanellus kitauei</name>
    <name type="common">Myxosporean</name>
    <dbReference type="NCBI Taxonomy" id="669202"/>
    <lineage>
        <taxon>Eukaryota</taxon>
        <taxon>Metazoa</taxon>
        <taxon>Cnidaria</taxon>
        <taxon>Myxozoa</taxon>
        <taxon>Myxosporea</taxon>
        <taxon>Bivalvulida</taxon>
        <taxon>Platysporina</taxon>
        <taxon>Myxobolidae</taxon>
        <taxon>Thelohanellus</taxon>
    </lineage>
</organism>
<comment type="similarity">
    <text evidence="1">Belongs to the NAD-dependent glycerol-3-phosphate dehydrogenase family.</text>
</comment>
<evidence type="ECO:0000256" key="1">
    <source>
        <dbReference type="ARBA" id="ARBA00011009"/>
    </source>
</evidence>
<dbReference type="GO" id="GO:0005829">
    <property type="term" value="C:cytosol"/>
    <property type="evidence" value="ECO:0007669"/>
    <property type="project" value="TreeGrafter"/>
</dbReference>
<name>A0A0C2N2Y5_THEKT</name>
<keyword evidence="4" id="KW-0520">NAD</keyword>
<dbReference type="EMBL" id="JWZT01002881">
    <property type="protein sequence ID" value="KII68242.1"/>
    <property type="molecule type" value="Genomic_DNA"/>
</dbReference>
<evidence type="ECO:0000256" key="4">
    <source>
        <dbReference type="ARBA" id="ARBA00023027"/>
    </source>
</evidence>
<sequence length="104" mass="11754">MVFQPDCSKDVFLQSFGLDDLIATCFGGRNVRAAEVFARDKKTLEEIERDLLNGQKLQGPGTIMTVHSILKSKNIISNFPFMEYIFKVLNENEPAESVIHVFNS</sequence>
<dbReference type="PANTHER" id="PTHR11728">
    <property type="entry name" value="GLYCEROL-3-PHOSPHATE DEHYDROGENASE"/>
    <property type="match status" value="1"/>
</dbReference>
<evidence type="ECO:0000259" key="6">
    <source>
        <dbReference type="Pfam" id="PF07479"/>
    </source>
</evidence>
<dbReference type="OrthoDB" id="10263760at2759"/>
<dbReference type="GO" id="GO:0141152">
    <property type="term" value="F:glycerol-3-phosphate dehydrogenase (NAD+) activity"/>
    <property type="evidence" value="ECO:0007669"/>
    <property type="project" value="UniProtKB-EC"/>
</dbReference>
<dbReference type="OMA" id="MAEMLAC"/>
<dbReference type="Gene3D" id="1.10.1040.10">
    <property type="entry name" value="N-(1-d-carboxylethyl)-l-norvaline Dehydrogenase, domain 2"/>
    <property type="match status" value="1"/>
</dbReference>
<accession>A0A0C2N2Y5</accession>
<dbReference type="FunFam" id="1.10.1040.10:FF:000004">
    <property type="entry name" value="Glycerol-3-phosphate dehydrogenase [NAD(+)]"/>
    <property type="match status" value="1"/>
</dbReference>
<keyword evidence="8" id="KW-1185">Reference proteome</keyword>
<dbReference type="SUPFAM" id="SSF48179">
    <property type="entry name" value="6-phosphogluconate dehydrogenase C-terminal domain-like"/>
    <property type="match status" value="1"/>
</dbReference>
<evidence type="ECO:0000256" key="5">
    <source>
        <dbReference type="ARBA" id="ARBA00048683"/>
    </source>
</evidence>
<dbReference type="PANTHER" id="PTHR11728:SF8">
    <property type="entry name" value="GLYCEROL-3-PHOSPHATE DEHYDROGENASE [NAD(+)]-RELATED"/>
    <property type="match status" value="1"/>
</dbReference>
<gene>
    <name evidence="7" type="ORF">RF11_13364</name>
</gene>
<dbReference type="InterPro" id="IPR013328">
    <property type="entry name" value="6PGD_dom2"/>
</dbReference>
<comment type="caution">
    <text evidence="7">The sequence shown here is derived from an EMBL/GenBank/DDBJ whole genome shotgun (WGS) entry which is preliminary data.</text>
</comment>
<comment type="catalytic activity">
    <reaction evidence="5">
        <text>sn-glycerol 3-phosphate + NAD(+) = dihydroxyacetone phosphate + NADH + H(+)</text>
        <dbReference type="Rhea" id="RHEA:11092"/>
        <dbReference type="ChEBI" id="CHEBI:15378"/>
        <dbReference type="ChEBI" id="CHEBI:57540"/>
        <dbReference type="ChEBI" id="CHEBI:57597"/>
        <dbReference type="ChEBI" id="CHEBI:57642"/>
        <dbReference type="ChEBI" id="CHEBI:57945"/>
        <dbReference type="EC" id="1.1.1.8"/>
    </reaction>
</comment>
<evidence type="ECO:0000256" key="3">
    <source>
        <dbReference type="ARBA" id="ARBA00023002"/>
    </source>
</evidence>
<feature type="domain" description="Glycerol-3-phosphate dehydrogenase NAD-dependent C-terminal" evidence="6">
    <location>
        <begin position="9"/>
        <end position="99"/>
    </location>
</feature>
<evidence type="ECO:0000313" key="7">
    <source>
        <dbReference type="EMBL" id="KII68242.1"/>
    </source>
</evidence>
<dbReference type="EC" id="1.1.1.8" evidence="2"/>
<dbReference type="Proteomes" id="UP000031668">
    <property type="component" value="Unassembled WGS sequence"/>
</dbReference>
<evidence type="ECO:0000256" key="2">
    <source>
        <dbReference type="ARBA" id="ARBA00013218"/>
    </source>
</evidence>
<dbReference type="GO" id="GO:0005975">
    <property type="term" value="P:carbohydrate metabolic process"/>
    <property type="evidence" value="ECO:0007669"/>
    <property type="project" value="InterPro"/>
</dbReference>
<dbReference type="InterPro" id="IPR008927">
    <property type="entry name" value="6-PGluconate_DH-like_C_sf"/>
</dbReference>
<reference evidence="7 8" key="1">
    <citation type="journal article" date="2014" name="Genome Biol. Evol.">
        <title>The genome of the myxosporean Thelohanellus kitauei shows adaptations to nutrient acquisition within its fish host.</title>
        <authorList>
            <person name="Yang Y."/>
            <person name="Xiong J."/>
            <person name="Zhou Z."/>
            <person name="Huo F."/>
            <person name="Miao W."/>
            <person name="Ran C."/>
            <person name="Liu Y."/>
            <person name="Zhang J."/>
            <person name="Feng J."/>
            <person name="Wang M."/>
            <person name="Wang M."/>
            <person name="Wang L."/>
            <person name="Yao B."/>
        </authorList>
    </citation>
    <scope>NUCLEOTIDE SEQUENCE [LARGE SCALE GENOMIC DNA]</scope>
    <source>
        <strain evidence="7">Wuqing</strain>
    </source>
</reference>
<proteinExistence type="inferred from homology"/>